<evidence type="ECO:0000313" key="1">
    <source>
        <dbReference type="EMBL" id="SQA60897.1"/>
    </source>
</evidence>
<evidence type="ECO:0000313" key="2">
    <source>
        <dbReference type="Proteomes" id="UP000251313"/>
    </source>
</evidence>
<sequence>MRVERSRMASDAVAFAGVRCVQNEGMYQLTAGYAASHLLPFFHISDKRDCRIRPTTVTSLLVCCPPCSSGIVAWLSALLPVCDVATGRVVMLLDDRQSWQSRLAHRLFCAPMSVVHDRDPAEYIASALCTPPVVRRSRTGSVWLSGQEKWVLSGYLQGEPAGVQAHKAGLSVKSIYRLRKSGLARLGMKNINDPGPAEY</sequence>
<dbReference type="EMBL" id="UAVL01000001">
    <property type="protein sequence ID" value="SQA60897.1"/>
    <property type="molecule type" value="Genomic_DNA"/>
</dbReference>
<gene>
    <name evidence="1" type="ORF">NCTC11967_00966</name>
</gene>
<dbReference type="Proteomes" id="UP000251313">
    <property type="component" value="Unassembled WGS sequence"/>
</dbReference>
<dbReference type="AlphaFoldDB" id="A0AB38FSI2"/>
<comment type="caution">
    <text evidence="1">The sequence shown here is derived from an EMBL/GenBank/DDBJ whole genome shotgun (WGS) entry which is preliminary data.</text>
</comment>
<name>A0AB38FSI2_9ENTR</name>
<organism evidence="1 2">
    <name type="scientific">Yokenella regensburgei</name>
    <dbReference type="NCBI Taxonomy" id="158877"/>
    <lineage>
        <taxon>Bacteria</taxon>
        <taxon>Pseudomonadati</taxon>
        <taxon>Pseudomonadota</taxon>
        <taxon>Gammaproteobacteria</taxon>
        <taxon>Enterobacterales</taxon>
        <taxon>Enterobacteriaceae</taxon>
        <taxon>Yokenella</taxon>
    </lineage>
</organism>
<accession>A0AB38FSI2</accession>
<evidence type="ECO:0008006" key="3">
    <source>
        <dbReference type="Google" id="ProtNLM"/>
    </source>
</evidence>
<reference evidence="1 2" key="1">
    <citation type="submission" date="2018-06" db="EMBL/GenBank/DDBJ databases">
        <authorList>
            <consortium name="Pathogen Informatics"/>
            <person name="Doyle S."/>
        </authorList>
    </citation>
    <scope>NUCLEOTIDE SEQUENCE [LARGE SCALE GENOMIC DNA]</scope>
    <source>
        <strain evidence="1 2">NCTC11967</strain>
    </source>
</reference>
<dbReference type="RefSeq" id="WP_146748685.1">
    <property type="nucleotide sequence ID" value="NZ_CABKQJ010000016.1"/>
</dbReference>
<protein>
    <recommendedName>
        <fullName evidence="3">HTH luxR-type domain-containing protein</fullName>
    </recommendedName>
</protein>
<proteinExistence type="predicted"/>